<organism evidence="2 3">
    <name type="scientific">Shinella pollutisoli</name>
    <dbReference type="NCBI Taxonomy" id="2250594"/>
    <lineage>
        <taxon>Bacteria</taxon>
        <taxon>Pseudomonadati</taxon>
        <taxon>Pseudomonadota</taxon>
        <taxon>Alphaproteobacteria</taxon>
        <taxon>Hyphomicrobiales</taxon>
        <taxon>Rhizobiaceae</taxon>
        <taxon>Shinella</taxon>
    </lineage>
</organism>
<dbReference type="InterPro" id="IPR010177">
    <property type="entry name" value="Paired_CXXCH_1"/>
</dbReference>
<keyword evidence="3" id="KW-1185">Reference proteome</keyword>
<dbReference type="EMBL" id="JBHRSP010000034">
    <property type="protein sequence ID" value="MFC3075366.1"/>
    <property type="molecule type" value="Genomic_DNA"/>
</dbReference>
<dbReference type="Proteomes" id="UP001595377">
    <property type="component" value="Unassembled WGS sequence"/>
</dbReference>
<proteinExistence type="predicted"/>
<evidence type="ECO:0000313" key="2">
    <source>
        <dbReference type="EMBL" id="MFC3075366.1"/>
    </source>
</evidence>
<feature type="domain" description="Doubled CXXCH motif" evidence="1">
    <location>
        <begin position="3"/>
        <end position="19"/>
    </location>
</feature>
<dbReference type="RefSeq" id="WP_371747781.1">
    <property type="nucleotide sequence ID" value="NZ_JANFDG010000022.1"/>
</dbReference>
<evidence type="ECO:0000313" key="3">
    <source>
        <dbReference type="Proteomes" id="UP001595377"/>
    </source>
</evidence>
<dbReference type="Pfam" id="PF09699">
    <property type="entry name" value="Paired_CXXCH_1"/>
    <property type="match status" value="1"/>
</dbReference>
<gene>
    <name evidence="2" type="ORF">ACFOHH_19815</name>
</gene>
<accession>A0ABV7DLH9</accession>
<comment type="caution">
    <text evidence="2">The sequence shown here is derived from an EMBL/GenBank/DDBJ whole genome shotgun (WGS) entry which is preliminary data.</text>
</comment>
<evidence type="ECO:0000259" key="1">
    <source>
        <dbReference type="Pfam" id="PF09699"/>
    </source>
</evidence>
<protein>
    <submittedName>
        <fullName evidence="2">Cytochrome c3 family protein</fullName>
    </submittedName>
</protein>
<reference evidence="3" key="1">
    <citation type="journal article" date="2019" name="Int. J. Syst. Evol. Microbiol.">
        <title>The Global Catalogue of Microorganisms (GCM) 10K type strain sequencing project: providing services to taxonomists for standard genome sequencing and annotation.</title>
        <authorList>
            <consortium name="The Broad Institute Genomics Platform"/>
            <consortium name="The Broad Institute Genome Sequencing Center for Infectious Disease"/>
            <person name="Wu L."/>
            <person name="Ma J."/>
        </authorList>
    </citation>
    <scope>NUCLEOTIDE SEQUENCE [LARGE SCALE GENOMIC DNA]</scope>
    <source>
        <strain evidence="3">KCTC 52677</strain>
    </source>
</reference>
<name>A0ABV7DLH9_9HYPH</name>
<sequence length="36" mass="3819">MSGPVALGQCASCHNPVGCLRRGFFPAQRTATSLRE</sequence>